<keyword evidence="1" id="KW-0472">Membrane</keyword>
<protein>
    <submittedName>
        <fullName evidence="3">Membrane-associated phospholipid phosphatase</fullName>
    </submittedName>
</protein>
<dbReference type="Gene3D" id="1.20.144.10">
    <property type="entry name" value="Phosphatidic acid phosphatase type 2/haloperoxidase"/>
    <property type="match status" value="1"/>
</dbReference>
<keyword evidence="1" id="KW-1133">Transmembrane helix</keyword>
<evidence type="ECO:0000259" key="2">
    <source>
        <dbReference type="SMART" id="SM00014"/>
    </source>
</evidence>
<feature type="transmembrane region" description="Helical" evidence="1">
    <location>
        <begin position="189"/>
        <end position="209"/>
    </location>
</feature>
<dbReference type="InterPro" id="IPR036938">
    <property type="entry name" value="PAP2/HPO_sf"/>
</dbReference>
<feature type="transmembrane region" description="Helical" evidence="1">
    <location>
        <begin position="7"/>
        <end position="27"/>
    </location>
</feature>
<dbReference type="SUPFAM" id="SSF48317">
    <property type="entry name" value="Acid phosphatase/Vanadium-dependent haloperoxidase"/>
    <property type="match status" value="1"/>
</dbReference>
<dbReference type="SMART" id="SM00014">
    <property type="entry name" value="acidPPc"/>
    <property type="match status" value="1"/>
</dbReference>
<dbReference type="EMBL" id="CTRP01000014">
    <property type="protein sequence ID" value="CQR74686.1"/>
    <property type="molecule type" value="Genomic_DNA"/>
</dbReference>
<evidence type="ECO:0000313" key="4">
    <source>
        <dbReference type="Proteomes" id="UP000049855"/>
    </source>
</evidence>
<feature type="transmembrane region" description="Helical" evidence="1">
    <location>
        <begin position="66"/>
        <end position="84"/>
    </location>
</feature>
<evidence type="ECO:0000313" key="3">
    <source>
        <dbReference type="EMBL" id="CQR74686.1"/>
    </source>
</evidence>
<feature type="transmembrane region" description="Helical" evidence="1">
    <location>
        <begin position="158"/>
        <end position="177"/>
    </location>
</feature>
<proteinExistence type="predicted"/>
<dbReference type="Pfam" id="PF01569">
    <property type="entry name" value="PAP2"/>
    <property type="match status" value="1"/>
</dbReference>
<reference evidence="4" key="1">
    <citation type="submission" date="2015-03" db="EMBL/GenBank/DDBJ databases">
        <authorList>
            <person name="Nijsse Bart"/>
        </authorList>
    </citation>
    <scope>NUCLEOTIDE SEQUENCE [LARGE SCALE GENOMIC DNA]</scope>
</reference>
<feature type="transmembrane region" description="Helical" evidence="1">
    <location>
        <begin position="133"/>
        <end position="151"/>
    </location>
</feature>
<dbReference type="InterPro" id="IPR000326">
    <property type="entry name" value="PAP2/HPO"/>
</dbReference>
<feature type="transmembrane region" description="Helical" evidence="1">
    <location>
        <begin position="96"/>
        <end position="113"/>
    </location>
</feature>
<dbReference type="Proteomes" id="UP000049855">
    <property type="component" value="Unassembled WGS sequence"/>
</dbReference>
<accession>A0A0U1L4T0</accession>
<dbReference type="PANTHER" id="PTHR14969:SF13">
    <property type="entry name" value="AT30094P"/>
    <property type="match status" value="1"/>
</dbReference>
<dbReference type="AlphaFoldDB" id="A0A0U1L4T0"/>
<sequence>MRRDYSIIWGLLVFCIVGFYSLSLFIADHSIDGFDRLAATWVQSVQSDRLNQLAAVLASAGAPRTGVKLAAGLAISGIGMVFCLRRQQFRTLAPQFIIIAVVNIASFYSNFWLKHFFHRLRPTDHILSYSFPSGHAMASFAFYVTAAYLLWGNIPSKAGRVIMAVACSLLTLLIGLSRIYLNDHYASDILGGYFVAGGILLVTVLLFRWRKWHLPHSQQRITEETQKSATPT</sequence>
<dbReference type="CDD" id="cd03392">
    <property type="entry name" value="PAP2_like_2"/>
    <property type="match status" value="1"/>
</dbReference>
<keyword evidence="1" id="KW-0812">Transmembrane</keyword>
<keyword evidence="4" id="KW-1185">Reference proteome</keyword>
<dbReference type="PANTHER" id="PTHR14969">
    <property type="entry name" value="SPHINGOSINE-1-PHOSPHATE PHOSPHOHYDROLASE"/>
    <property type="match status" value="1"/>
</dbReference>
<name>A0A0U1L4T0_9FIRM</name>
<feature type="domain" description="Phosphatidic acid phosphatase type 2/haloperoxidase" evidence="2">
    <location>
        <begin position="96"/>
        <end position="204"/>
    </location>
</feature>
<evidence type="ECO:0000256" key="1">
    <source>
        <dbReference type="SAM" id="Phobius"/>
    </source>
</evidence>
<organism evidence="3 4">
    <name type="scientific">Sporomusa ovata</name>
    <dbReference type="NCBI Taxonomy" id="2378"/>
    <lineage>
        <taxon>Bacteria</taxon>
        <taxon>Bacillati</taxon>
        <taxon>Bacillota</taxon>
        <taxon>Negativicutes</taxon>
        <taxon>Selenomonadales</taxon>
        <taxon>Sporomusaceae</taxon>
        <taxon>Sporomusa</taxon>
    </lineage>
</organism>
<gene>
    <name evidence="3" type="ORF">SpAn4DRAFT_1148</name>
</gene>